<evidence type="ECO:0000256" key="5">
    <source>
        <dbReference type="ARBA" id="ARBA00022692"/>
    </source>
</evidence>
<keyword evidence="4" id="KW-1003">Cell membrane</keyword>
<dbReference type="Pfam" id="PF02699">
    <property type="entry name" value="YajC"/>
    <property type="match status" value="1"/>
</dbReference>
<dbReference type="PANTHER" id="PTHR33909">
    <property type="entry name" value="SEC TRANSLOCON ACCESSORY COMPLEX SUBUNIT YAJC"/>
    <property type="match status" value="1"/>
</dbReference>
<organism evidence="12 13">
    <name type="scientific">Cryobacterium glucosi</name>
    <dbReference type="NCBI Taxonomy" id="1259175"/>
    <lineage>
        <taxon>Bacteria</taxon>
        <taxon>Bacillati</taxon>
        <taxon>Actinomycetota</taxon>
        <taxon>Actinomycetes</taxon>
        <taxon>Micrococcales</taxon>
        <taxon>Microbacteriaceae</taxon>
        <taxon>Cryobacterium</taxon>
    </lineage>
</organism>
<dbReference type="InterPro" id="IPR003849">
    <property type="entry name" value="Preprotein_translocase_YajC"/>
</dbReference>
<protein>
    <submittedName>
        <fullName evidence="12">Preprotein translocase subunit YajC</fullName>
    </submittedName>
</protein>
<feature type="compositionally biased region" description="Basic and acidic residues" evidence="10">
    <location>
        <begin position="139"/>
        <end position="148"/>
    </location>
</feature>
<evidence type="ECO:0000256" key="7">
    <source>
        <dbReference type="ARBA" id="ARBA00022989"/>
    </source>
</evidence>
<gene>
    <name evidence="12" type="primary">yajC</name>
    <name evidence="12" type="ORF">E3O46_04210</name>
</gene>
<keyword evidence="8" id="KW-0811">Translocation</keyword>
<keyword evidence="5 11" id="KW-0812">Transmembrane</keyword>
<keyword evidence="9 11" id="KW-0472">Membrane</keyword>
<evidence type="ECO:0000256" key="8">
    <source>
        <dbReference type="ARBA" id="ARBA00023010"/>
    </source>
</evidence>
<keyword evidence="13" id="KW-1185">Reference proteome</keyword>
<comment type="caution">
    <text evidence="12">The sequence shown here is derived from an EMBL/GenBank/DDBJ whole genome shotgun (WGS) entry which is preliminary data.</text>
</comment>
<dbReference type="RefSeq" id="WP_134449449.1">
    <property type="nucleotide sequence ID" value="NZ_SOFS01000012.1"/>
</dbReference>
<evidence type="ECO:0000256" key="1">
    <source>
        <dbReference type="ARBA" id="ARBA00004162"/>
    </source>
</evidence>
<dbReference type="EMBL" id="SOFS01000012">
    <property type="protein sequence ID" value="TFC22650.1"/>
    <property type="molecule type" value="Genomic_DNA"/>
</dbReference>
<keyword evidence="6" id="KW-0653">Protein transport</keyword>
<keyword evidence="3" id="KW-0813">Transport</keyword>
<dbReference type="PANTHER" id="PTHR33909:SF1">
    <property type="entry name" value="SEC TRANSLOCON ACCESSORY COMPLEX SUBUNIT YAJC"/>
    <property type="match status" value="1"/>
</dbReference>
<sequence>MDPLTLVMLAVLALLVFFMFRNGRKRQKEQASLQSQMVAGANVMTNFGMYGTILSIDEEANKVELEIAPGTVVQMHRQAISRVVEPAVTDESADEADAELESSTDDARAARLNEDDAILLGEPEFGERIADEAPSTDSTKSDPTKGDA</sequence>
<feature type="compositionally biased region" description="Basic and acidic residues" evidence="10">
    <location>
        <begin position="105"/>
        <end position="114"/>
    </location>
</feature>
<dbReference type="NCBIfam" id="TIGR00739">
    <property type="entry name" value="yajC"/>
    <property type="match status" value="1"/>
</dbReference>
<evidence type="ECO:0000256" key="4">
    <source>
        <dbReference type="ARBA" id="ARBA00022475"/>
    </source>
</evidence>
<accession>A0ABY2ITQ9</accession>
<dbReference type="Proteomes" id="UP000297604">
    <property type="component" value="Unassembled WGS sequence"/>
</dbReference>
<name>A0ABY2ITQ9_9MICO</name>
<evidence type="ECO:0000256" key="11">
    <source>
        <dbReference type="SAM" id="Phobius"/>
    </source>
</evidence>
<evidence type="ECO:0000256" key="9">
    <source>
        <dbReference type="ARBA" id="ARBA00023136"/>
    </source>
</evidence>
<reference evidence="12 13" key="1">
    <citation type="submission" date="2019-03" db="EMBL/GenBank/DDBJ databases">
        <title>Genomics of glacier-inhabiting Cryobacterium strains.</title>
        <authorList>
            <person name="Liu Q."/>
            <person name="Xin Y.-H."/>
        </authorList>
    </citation>
    <scope>NUCLEOTIDE SEQUENCE [LARGE SCALE GENOMIC DNA]</scope>
    <source>
        <strain evidence="12 13">MDB1-5</strain>
    </source>
</reference>
<evidence type="ECO:0000256" key="10">
    <source>
        <dbReference type="SAM" id="MobiDB-lite"/>
    </source>
</evidence>
<keyword evidence="7 11" id="KW-1133">Transmembrane helix</keyword>
<feature type="region of interest" description="Disordered" evidence="10">
    <location>
        <begin position="85"/>
        <end position="148"/>
    </location>
</feature>
<evidence type="ECO:0000256" key="3">
    <source>
        <dbReference type="ARBA" id="ARBA00022448"/>
    </source>
</evidence>
<comment type="similarity">
    <text evidence="2">Belongs to the YajC family.</text>
</comment>
<comment type="subcellular location">
    <subcellularLocation>
        <location evidence="1">Cell membrane</location>
        <topology evidence="1">Single-pass membrane protein</topology>
    </subcellularLocation>
</comment>
<evidence type="ECO:0000256" key="2">
    <source>
        <dbReference type="ARBA" id="ARBA00006742"/>
    </source>
</evidence>
<dbReference type="SMART" id="SM01323">
    <property type="entry name" value="YajC"/>
    <property type="match status" value="1"/>
</dbReference>
<feature type="compositionally biased region" description="Acidic residues" evidence="10">
    <location>
        <begin position="91"/>
        <end position="104"/>
    </location>
</feature>
<evidence type="ECO:0000313" key="12">
    <source>
        <dbReference type="EMBL" id="TFC22650.1"/>
    </source>
</evidence>
<evidence type="ECO:0000313" key="13">
    <source>
        <dbReference type="Proteomes" id="UP000297604"/>
    </source>
</evidence>
<feature type="transmembrane region" description="Helical" evidence="11">
    <location>
        <begin position="6"/>
        <end position="23"/>
    </location>
</feature>
<proteinExistence type="inferred from homology"/>
<evidence type="ECO:0000256" key="6">
    <source>
        <dbReference type="ARBA" id="ARBA00022927"/>
    </source>
</evidence>